<dbReference type="InterPro" id="IPR000571">
    <property type="entry name" value="Znf_CCCH"/>
</dbReference>
<protein>
    <recommendedName>
        <fullName evidence="7">C3H1-type domain-containing protein</fullName>
    </recommendedName>
</protein>
<evidence type="ECO:0000259" key="3">
    <source>
        <dbReference type="PROSITE" id="PS50103"/>
    </source>
</evidence>
<dbReference type="InterPro" id="IPR002059">
    <property type="entry name" value="CSP_DNA-bd"/>
</dbReference>
<dbReference type="GO" id="GO:0008270">
    <property type="term" value="F:zinc ion binding"/>
    <property type="evidence" value="ECO:0007669"/>
    <property type="project" value="UniProtKB-KW"/>
</dbReference>
<keyword evidence="1" id="KW-0479">Metal-binding</keyword>
<feature type="zinc finger region" description="C3H1-type" evidence="1">
    <location>
        <begin position="145"/>
        <end position="172"/>
    </location>
</feature>
<feature type="domain" description="C3H1-type" evidence="3">
    <location>
        <begin position="145"/>
        <end position="172"/>
    </location>
</feature>
<evidence type="ECO:0000259" key="4">
    <source>
        <dbReference type="PROSITE" id="PS51857"/>
    </source>
</evidence>
<dbReference type="Gene3D" id="2.40.50.140">
    <property type="entry name" value="Nucleic acid-binding proteins"/>
    <property type="match status" value="1"/>
</dbReference>
<feature type="region of interest" description="Disordered" evidence="2">
    <location>
        <begin position="30"/>
        <end position="57"/>
    </location>
</feature>
<dbReference type="InterPro" id="IPR011129">
    <property type="entry name" value="CSD"/>
</dbReference>
<sequence length="239" mass="26256">MELNRRTTPDSIRREFHFRTAHQGMADMIGPAARPNEDDVAIGPAPRPAESESAGAPAAERLKGKVAKYNVDKGFGFLKILPAAGDPDVFVHHRNIKVEEGSFRSLEYGEEVEFEVSSASGRPEAYNVTAPGGKCLKGQEKKKVEIDPGVCRMFRRGQCTRGVLCKFKHTTAAEDGVGKAAKEKTTARFEPYKGFVPRAALMKPRQFTFNQRKVGNSRPLPVPGLGARNTRLTGERFVA</sequence>
<dbReference type="PROSITE" id="PS50103">
    <property type="entry name" value="ZF_C3H1"/>
    <property type="match status" value="1"/>
</dbReference>
<accession>A0AAE0FFD7</accession>
<evidence type="ECO:0000256" key="2">
    <source>
        <dbReference type="SAM" id="MobiDB-lite"/>
    </source>
</evidence>
<dbReference type="PROSITE" id="PS51857">
    <property type="entry name" value="CSD_2"/>
    <property type="match status" value="1"/>
</dbReference>
<dbReference type="PANTHER" id="PTHR46565">
    <property type="entry name" value="COLD SHOCK DOMAIN PROTEIN 2"/>
    <property type="match status" value="1"/>
</dbReference>
<dbReference type="EMBL" id="LGRX02019236">
    <property type="protein sequence ID" value="KAK3258832.1"/>
    <property type="molecule type" value="Genomic_DNA"/>
</dbReference>
<dbReference type="SMART" id="SM00357">
    <property type="entry name" value="CSP"/>
    <property type="match status" value="1"/>
</dbReference>
<dbReference type="SMART" id="SM00356">
    <property type="entry name" value="ZnF_C3H1"/>
    <property type="match status" value="1"/>
</dbReference>
<evidence type="ECO:0000313" key="5">
    <source>
        <dbReference type="EMBL" id="KAK3258832.1"/>
    </source>
</evidence>
<keyword evidence="1" id="KW-0862">Zinc</keyword>
<reference evidence="5 6" key="1">
    <citation type="journal article" date="2015" name="Genome Biol. Evol.">
        <title>Comparative Genomics of a Bacterivorous Green Alga Reveals Evolutionary Causalities and Consequences of Phago-Mixotrophic Mode of Nutrition.</title>
        <authorList>
            <person name="Burns J.A."/>
            <person name="Paasch A."/>
            <person name="Narechania A."/>
            <person name="Kim E."/>
        </authorList>
    </citation>
    <scope>NUCLEOTIDE SEQUENCE [LARGE SCALE GENOMIC DNA]</scope>
    <source>
        <strain evidence="5 6">PLY_AMNH</strain>
    </source>
</reference>
<dbReference type="Gene3D" id="3.30.1370.210">
    <property type="match status" value="1"/>
</dbReference>
<evidence type="ECO:0000256" key="1">
    <source>
        <dbReference type="PROSITE-ProRule" id="PRU00723"/>
    </source>
</evidence>
<dbReference type="AlphaFoldDB" id="A0AAE0FFD7"/>
<organism evidence="5 6">
    <name type="scientific">Cymbomonas tetramitiformis</name>
    <dbReference type="NCBI Taxonomy" id="36881"/>
    <lineage>
        <taxon>Eukaryota</taxon>
        <taxon>Viridiplantae</taxon>
        <taxon>Chlorophyta</taxon>
        <taxon>Pyramimonadophyceae</taxon>
        <taxon>Pyramimonadales</taxon>
        <taxon>Pyramimonadaceae</taxon>
        <taxon>Cymbomonas</taxon>
    </lineage>
</organism>
<dbReference type="SUPFAM" id="SSF50249">
    <property type="entry name" value="Nucleic acid-binding proteins"/>
    <property type="match status" value="1"/>
</dbReference>
<gene>
    <name evidence="5" type="ORF">CYMTET_32138</name>
</gene>
<keyword evidence="6" id="KW-1185">Reference proteome</keyword>
<dbReference type="InterPro" id="IPR012340">
    <property type="entry name" value="NA-bd_OB-fold"/>
</dbReference>
<feature type="domain" description="CSD" evidence="4">
    <location>
        <begin position="61"/>
        <end position="130"/>
    </location>
</feature>
<keyword evidence="1" id="KW-0863">Zinc-finger</keyword>
<dbReference type="Pfam" id="PF00642">
    <property type="entry name" value="zf-CCCH"/>
    <property type="match status" value="1"/>
</dbReference>
<dbReference type="PANTHER" id="PTHR46565:SF20">
    <property type="entry name" value="COLD SHOCK DOMAIN-CONTAINING PROTEIN 4"/>
    <property type="match status" value="1"/>
</dbReference>
<dbReference type="GO" id="GO:0003676">
    <property type="term" value="F:nucleic acid binding"/>
    <property type="evidence" value="ECO:0007669"/>
    <property type="project" value="InterPro"/>
</dbReference>
<evidence type="ECO:0000313" key="6">
    <source>
        <dbReference type="Proteomes" id="UP001190700"/>
    </source>
</evidence>
<dbReference type="Proteomes" id="UP001190700">
    <property type="component" value="Unassembled WGS sequence"/>
</dbReference>
<comment type="caution">
    <text evidence="5">The sequence shown here is derived from an EMBL/GenBank/DDBJ whole genome shotgun (WGS) entry which is preliminary data.</text>
</comment>
<name>A0AAE0FFD7_9CHLO</name>
<dbReference type="Pfam" id="PF00313">
    <property type="entry name" value="CSD"/>
    <property type="match status" value="1"/>
</dbReference>
<evidence type="ECO:0008006" key="7">
    <source>
        <dbReference type="Google" id="ProtNLM"/>
    </source>
</evidence>
<proteinExistence type="predicted"/>